<keyword evidence="2" id="KW-1185">Reference proteome</keyword>
<proteinExistence type="predicted"/>
<dbReference type="Proteomes" id="UP001610446">
    <property type="component" value="Unassembled WGS sequence"/>
</dbReference>
<reference evidence="1 2" key="1">
    <citation type="submission" date="2024-07" db="EMBL/GenBank/DDBJ databases">
        <title>Section-level genome sequencing and comparative genomics of Aspergillus sections Usti and Cavernicolus.</title>
        <authorList>
            <consortium name="Lawrence Berkeley National Laboratory"/>
            <person name="Nybo J.L."/>
            <person name="Vesth T.C."/>
            <person name="Theobald S."/>
            <person name="Frisvad J.C."/>
            <person name="Larsen T.O."/>
            <person name="Kjaerboelling I."/>
            <person name="Rothschild-Mancinelli K."/>
            <person name="Lyhne E.K."/>
            <person name="Kogle M.E."/>
            <person name="Barry K."/>
            <person name="Clum A."/>
            <person name="Na H."/>
            <person name="Ledsgaard L."/>
            <person name="Lin J."/>
            <person name="Lipzen A."/>
            <person name="Kuo A."/>
            <person name="Riley R."/>
            <person name="Mondo S."/>
            <person name="Labutti K."/>
            <person name="Haridas S."/>
            <person name="Pangalinan J."/>
            <person name="Salamov A.A."/>
            <person name="Simmons B.A."/>
            <person name="Magnuson J.K."/>
            <person name="Chen J."/>
            <person name="Drula E."/>
            <person name="Henrissat B."/>
            <person name="Wiebenga A."/>
            <person name="Lubbers R.J."/>
            <person name="Gomes A.C."/>
            <person name="Makela M.R."/>
            <person name="Stajich J."/>
            <person name="Grigoriev I.V."/>
            <person name="Mortensen U.H."/>
            <person name="De Vries R.P."/>
            <person name="Baker S.E."/>
            <person name="Andersen M.R."/>
        </authorList>
    </citation>
    <scope>NUCLEOTIDE SEQUENCE [LARGE SCALE GENOMIC DNA]</scope>
    <source>
        <strain evidence="1 2">CBS 123904</strain>
    </source>
</reference>
<name>A0ABR4K330_9EURO</name>
<sequence length="151" mass="17269">MIRQRKVPEWIVALRKMGAALVTRFEDSPVISCESYYFPPFKVLTGFDYSRSRVPHIDAVSARIPDLTPLQSSGLQAYLSRAVIHKVRSGGPSLSKWRSSAAWRPIRTEFRDPAFYIPTRIPALFDLEQAQQTSDCPGWSVRSSIYLYHSY</sequence>
<gene>
    <name evidence="1" type="ORF">BJY01DRAFT_174837</name>
</gene>
<comment type="caution">
    <text evidence="1">The sequence shown here is derived from an EMBL/GenBank/DDBJ whole genome shotgun (WGS) entry which is preliminary data.</text>
</comment>
<organism evidence="1 2">
    <name type="scientific">Aspergillus pseudoustus</name>
    <dbReference type="NCBI Taxonomy" id="1810923"/>
    <lineage>
        <taxon>Eukaryota</taxon>
        <taxon>Fungi</taxon>
        <taxon>Dikarya</taxon>
        <taxon>Ascomycota</taxon>
        <taxon>Pezizomycotina</taxon>
        <taxon>Eurotiomycetes</taxon>
        <taxon>Eurotiomycetidae</taxon>
        <taxon>Eurotiales</taxon>
        <taxon>Aspergillaceae</taxon>
        <taxon>Aspergillus</taxon>
        <taxon>Aspergillus subgen. Nidulantes</taxon>
    </lineage>
</organism>
<evidence type="ECO:0000313" key="2">
    <source>
        <dbReference type="Proteomes" id="UP001610446"/>
    </source>
</evidence>
<evidence type="ECO:0000313" key="1">
    <source>
        <dbReference type="EMBL" id="KAL2846422.1"/>
    </source>
</evidence>
<accession>A0ABR4K330</accession>
<dbReference type="EMBL" id="JBFXLU010000063">
    <property type="protein sequence ID" value="KAL2846422.1"/>
    <property type="molecule type" value="Genomic_DNA"/>
</dbReference>
<protein>
    <submittedName>
        <fullName evidence="1">Uncharacterized protein</fullName>
    </submittedName>
</protein>